<accession>G4TZJ4</accession>
<evidence type="ECO:0000256" key="1">
    <source>
        <dbReference type="SAM" id="MobiDB-lite"/>
    </source>
</evidence>
<dbReference type="Pfam" id="PF08843">
    <property type="entry name" value="AbiEii"/>
    <property type="match status" value="1"/>
</dbReference>
<gene>
    <name evidence="2" type="ORF">PIIN_10725</name>
</gene>
<keyword evidence="3" id="KW-1185">Reference proteome</keyword>
<dbReference type="InterPro" id="IPR014942">
    <property type="entry name" value="AbiEii"/>
</dbReference>
<dbReference type="AlphaFoldDB" id="G4TZJ4"/>
<organism evidence="2 3">
    <name type="scientific">Serendipita indica (strain DSM 11827)</name>
    <name type="common">Root endophyte fungus</name>
    <name type="synonym">Piriformospora indica</name>
    <dbReference type="NCBI Taxonomy" id="1109443"/>
    <lineage>
        <taxon>Eukaryota</taxon>
        <taxon>Fungi</taxon>
        <taxon>Dikarya</taxon>
        <taxon>Basidiomycota</taxon>
        <taxon>Agaricomycotina</taxon>
        <taxon>Agaricomycetes</taxon>
        <taxon>Sebacinales</taxon>
        <taxon>Serendipitaceae</taxon>
        <taxon>Serendipita</taxon>
    </lineage>
</organism>
<evidence type="ECO:0000313" key="3">
    <source>
        <dbReference type="Proteomes" id="UP000007148"/>
    </source>
</evidence>
<proteinExistence type="predicted"/>
<protein>
    <submittedName>
        <fullName evidence="2">Uncharacterized protein</fullName>
    </submittedName>
</protein>
<feature type="compositionally biased region" description="Polar residues" evidence="1">
    <location>
        <begin position="193"/>
        <end position="202"/>
    </location>
</feature>
<dbReference type="OrthoDB" id="3133286at2759"/>
<sequence length="210" mass="23554">MNSPLWNAAYAAISALKSLGYEDACFVGGVACALYGNSRQPHDLDILVLNTHHDQEHIKRRLTNADSSFFLVPSKKVGATYKVLWYKKQQTAYEYLSYGSYGMTPSTFDAIKVDILLPGVMDIPSFPASDIQRSNSRYLPAAPLALVLLLKLQAWSQHRAALQSYYYREQYKDSMDLDALVPIAAQKGIKPPTDTSLPQSFRTMAEKRRP</sequence>
<name>G4TZJ4_SERID</name>
<reference evidence="2 3" key="1">
    <citation type="journal article" date="2011" name="PLoS Pathog.">
        <title>Endophytic Life Strategies Decoded by Genome and Transcriptome Analyses of the Mutualistic Root Symbiont Piriformospora indica.</title>
        <authorList>
            <person name="Zuccaro A."/>
            <person name="Lahrmann U."/>
            <person name="Guldener U."/>
            <person name="Langen G."/>
            <person name="Pfiffi S."/>
            <person name="Biedenkopf D."/>
            <person name="Wong P."/>
            <person name="Samans B."/>
            <person name="Grimm C."/>
            <person name="Basiewicz M."/>
            <person name="Murat C."/>
            <person name="Martin F."/>
            <person name="Kogel K.H."/>
        </authorList>
    </citation>
    <scope>NUCLEOTIDE SEQUENCE [LARGE SCALE GENOMIC DNA]</scope>
    <source>
        <strain evidence="2 3">DSM 11827</strain>
    </source>
</reference>
<comment type="caution">
    <text evidence="2">The sequence shown here is derived from an EMBL/GenBank/DDBJ whole genome shotgun (WGS) entry which is preliminary data.</text>
</comment>
<dbReference type="HOGENOM" id="CLU_047728_0_0_1"/>
<feature type="region of interest" description="Disordered" evidence="1">
    <location>
        <begin position="190"/>
        <end position="210"/>
    </location>
</feature>
<dbReference type="Proteomes" id="UP000007148">
    <property type="component" value="Unassembled WGS sequence"/>
</dbReference>
<dbReference type="InParanoid" id="G4TZJ4"/>
<dbReference type="OMA" id="IAIFESH"/>
<evidence type="ECO:0000313" key="2">
    <source>
        <dbReference type="EMBL" id="CCA76737.1"/>
    </source>
</evidence>
<dbReference type="eggNOG" id="ENOG502SQ2J">
    <property type="taxonomic scope" value="Eukaryota"/>
</dbReference>
<dbReference type="EMBL" id="CAFZ01000958">
    <property type="protein sequence ID" value="CCA76737.1"/>
    <property type="molecule type" value="Genomic_DNA"/>
</dbReference>